<dbReference type="AlphaFoldDB" id="A0A9P4MXM7"/>
<organism evidence="2 3">
    <name type="scientific">Delitschia confertaspora ATCC 74209</name>
    <dbReference type="NCBI Taxonomy" id="1513339"/>
    <lineage>
        <taxon>Eukaryota</taxon>
        <taxon>Fungi</taxon>
        <taxon>Dikarya</taxon>
        <taxon>Ascomycota</taxon>
        <taxon>Pezizomycotina</taxon>
        <taxon>Dothideomycetes</taxon>
        <taxon>Pleosporomycetidae</taxon>
        <taxon>Pleosporales</taxon>
        <taxon>Delitschiaceae</taxon>
        <taxon>Delitschia</taxon>
    </lineage>
</organism>
<evidence type="ECO:0000256" key="1">
    <source>
        <dbReference type="SAM" id="MobiDB-lite"/>
    </source>
</evidence>
<gene>
    <name evidence="2" type="ORF">GQ43DRAFT_429956</name>
</gene>
<protein>
    <submittedName>
        <fullName evidence="2">Uncharacterized protein</fullName>
    </submittedName>
</protein>
<dbReference type="Proteomes" id="UP000799536">
    <property type="component" value="Unassembled WGS sequence"/>
</dbReference>
<proteinExistence type="predicted"/>
<feature type="region of interest" description="Disordered" evidence="1">
    <location>
        <begin position="136"/>
        <end position="165"/>
    </location>
</feature>
<sequence length="165" mass="18817">MSSSTDNRLRNSPEFTRMEALLAPNDYEAVHSVFLAWSYDWVIEPEVYLVINPILWLMQEPSRTEFRAIYETMVSAVITAIEMLNLGFGNPPNDPKKLLMLKRTLAELLPDNERFQNLLEEEELVKVAGHFGELEKEGAHEVDGKDAVKESKVGSPRQKLLGESR</sequence>
<evidence type="ECO:0000313" key="2">
    <source>
        <dbReference type="EMBL" id="KAF2203378.1"/>
    </source>
</evidence>
<keyword evidence="3" id="KW-1185">Reference proteome</keyword>
<accession>A0A9P4MXM7</accession>
<feature type="compositionally biased region" description="Basic and acidic residues" evidence="1">
    <location>
        <begin position="136"/>
        <end position="152"/>
    </location>
</feature>
<name>A0A9P4MXM7_9PLEO</name>
<reference evidence="2" key="1">
    <citation type="journal article" date="2020" name="Stud. Mycol.">
        <title>101 Dothideomycetes genomes: a test case for predicting lifestyles and emergence of pathogens.</title>
        <authorList>
            <person name="Haridas S."/>
            <person name="Albert R."/>
            <person name="Binder M."/>
            <person name="Bloem J."/>
            <person name="Labutti K."/>
            <person name="Salamov A."/>
            <person name="Andreopoulos B."/>
            <person name="Baker S."/>
            <person name="Barry K."/>
            <person name="Bills G."/>
            <person name="Bluhm B."/>
            <person name="Cannon C."/>
            <person name="Castanera R."/>
            <person name="Culley D."/>
            <person name="Daum C."/>
            <person name="Ezra D."/>
            <person name="Gonzalez J."/>
            <person name="Henrissat B."/>
            <person name="Kuo A."/>
            <person name="Liang C."/>
            <person name="Lipzen A."/>
            <person name="Lutzoni F."/>
            <person name="Magnuson J."/>
            <person name="Mondo S."/>
            <person name="Nolan M."/>
            <person name="Ohm R."/>
            <person name="Pangilinan J."/>
            <person name="Park H.-J."/>
            <person name="Ramirez L."/>
            <person name="Alfaro M."/>
            <person name="Sun H."/>
            <person name="Tritt A."/>
            <person name="Yoshinaga Y."/>
            <person name="Zwiers L.-H."/>
            <person name="Turgeon B."/>
            <person name="Goodwin S."/>
            <person name="Spatafora J."/>
            <person name="Crous P."/>
            <person name="Grigoriev I."/>
        </authorList>
    </citation>
    <scope>NUCLEOTIDE SEQUENCE</scope>
    <source>
        <strain evidence="2">ATCC 74209</strain>
    </source>
</reference>
<comment type="caution">
    <text evidence="2">The sequence shown here is derived from an EMBL/GenBank/DDBJ whole genome shotgun (WGS) entry which is preliminary data.</text>
</comment>
<evidence type="ECO:0000313" key="3">
    <source>
        <dbReference type="Proteomes" id="UP000799536"/>
    </source>
</evidence>
<dbReference type="EMBL" id="ML993905">
    <property type="protein sequence ID" value="KAF2203378.1"/>
    <property type="molecule type" value="Genomic_DNA"/>
</dbReference>